<name>A0A9W9GIP7_9EURO</name>
<reference evidence="1" key="1">
    <citation type="submission" date="2022-11" db="EMBL/GenBank/DDBJ databases">
        <authorList>
            <person name="Petersen C."/>
        </authorList>
    </citation>
    <scope>NUCLEOTIDE SEQUENCE</scope>
    <source>
        <strain evidence="1">IBT 22155</strain>
    </source>
</reference>
<protein>
    <submittedName>
        <fullName evidence="1">Uncharacterized protein</fullName>
    </submittedName>
</protein>
<gene>
    <name evidence="1" type="ORF">N7515_008961</name>
</gene>
<dbReference type="EMBL" id="JAPQKL010000007">
    <property type="protein sequence ID" value="KAJ5121000.1"/>
    <property type="molecule type" value="Genomic_DNA"/>
</dbReference>
<reference evidence="1" key="2">
    <citation type="journal article" date="2023" name="IMA Fungus">
        <title>Comparative genomic study of the Penicillium genus elucidates a diverse pangenome and 15 lateral gene transfer events.</title>
        <authorList>
            <person name="Petersen C."/>
            <person name="Sorensen T."/>
            <person name="Nielsen M.R."/>
            <person name="Sondergaard T.E."/>
            <person name="Sorensen J.L."/>
            <person name="Fitzpatrick D.A."/>
            <person name="Frisvad J.C."/>
            <person name="Nielsen K.L."/>
        </authorList>
    </citation>
    <scope>NUCLEOTIDE SEQUENCE</scope>
    <source>
        <strain evidence="1">IBT 22155</strain>
    </source>
</reference>
<dbReference type="OrthoDB" id="4317845at2759"/>
<evidence type="ECO:0000313" key="1">
    <source>
        <dbReference type="EMBL" id="KAJ5121000.1"/>
    </source>
</evidence>
<sequence length="116" mass="13877">MFNHVDGRNYREDHAVAGPYPWVTVFFNWADRRLTDEELMDLVLARIHARDGIISSRPVHHDVKNMARWYKEHIQHAGMRINRLYLFRAQNRKDCCYRRAWRGGQSVDGLGRLNRQ</sequence>
<proteinExistence type="predicted"/>
<keyword evidence="2" id="KW-1185">Reference proteome</keyword>
<organism evidence="1 2">
    <name type="scientific">Penicillium bovifimosum</name>
    <dbReference type="NCBI Taxonomy" id="126998"/>
    <lineage>
        <taxon>Eukaryota</taxon>
        <taxon>Fungi</taxon>
        <taxon>Dikarya</taxon>
        <taxon>Ascomycota</taxon>
        <taxon>Pezizomycotina</taxon>
        <taxon>Eurotiomycetes</taxon>
        <taxon>Eurotiomycetidae</taxon>
        <taxon>Eurotiales</taxon>
        <taxon>Aspergillaceae</taxon>
        <taxon>Penicillium</taxon>
    </lineage>
</organism>
<evidence type="ECO:0000313" key="2">
    <source>
        <dbReference type="Proteomes" id="UP001149079"/>
    </source>
</evidence>
<comment type="caution">
    <text evidence="1">The sequence shown here is derived from an EMBL/GenBank/DDBJ whole genome shotgun (WGS) entry which is preliminary data.</text>
</comment>
<dbReference type="RefSeq" id="XP_056517504.1">
    <property type="nucleotide sequence ID" value="XM_056669705.1"/>
</dbReference>
<accession>A0A9W9GIP7</accession>
<dbReference type="AlphaFoldDB" id="A0A9W9GIP7"/>
<dbReference type="Proteomes" id="UP001149079">
    <property type="component" value="Unassembled WGS sequence"/>
</dbReference>
<dbReference type="GeneID" id="81408875"/>